<evidence type="ECO:0000313" key="3">
    <source>
        <dbReference type="Proteomes" id="UP001501459"/>
    </source>
</evidence>
<dbReference type="RefSeq" id="WP_343751028.1">
    <property type="nucleotide sequence ID" value="NZ_BAAADM010000009.1"/>
</dbReference>
<evidence type="ECO:0000256" key="1">
    <source>
        <dbReference type="SAM" id="Coils"/>
    </source>
</evidence>
<sequence length="132" mass="15784">MDQQLMEQIFSELKEIKQTQENTNDRLTAFEQNTNERFTSLDNRLTEFEQNTNERFTASENRMTEFEQSANERFSNIESKLQIVYEQTGKLTEYHEQTMAALERVATKDDLTYFDKKIGEHDREISKLKERV</sequence>
<proteinExistence type="predicted"/>
<feature type="coiled-coil region" evidence="1">
    <location>
        <begin position="6"/>
        <end position="33"/>
    </location>
</feature>
<keyword evidence="1" id="KW-0175">Coiled coil</keyword>
<protein>
    <submittedName>
        <fullName evidence="2">Uncharacterized protein</fullName>
    </submittedName>
</protein>
<organism evidence="2 3">
    <name type="scientific">Lentibacillus halophilus</name>
    <dbReference type="NCBI Taxonomy" id="295065"/>
    <lineage>
        <taxon>Bacteria</taxon>
        <taxon>Bacillati</taxon>
        <taxon>Bacillota</taxon>
        <taxon>Bacilli</taxon>
        <taxon>Bacillales</taxon>
        <taxon>Bacillaceae</taxon>
        <taxon>Lentibacillus</taxon>
    </lineage>
</organism>
<gene>
    <name evidence="2" type="ORF">GCM10008983_05510</name>
</gene>
<reference evidence="3" key="1">
    <citation type="journal article" date="2019" name="Int. J. Syst. Evol. Microbiol.">
        <title>The Global Catalogue of Microorganisms (GCM) 10K type strain sequencing project: providing services to taxonomists for standard genome sequencing and annotation.</title>
        <authorList>
            <consortium name="The Broad Institute Genomics Platform"/>
            <consortium name="The Broad Institute Genome Sequencing Center for Infectious Disease"/>
            <person name="Wu L."/>
            <person name="Ma J."/>
        </authorList>
    </citation>
    <scope>NUCLEOTIDE SEQUENCE [LARGE SCALE GENOMIC DNA]</scope>
    <source>
        <strain evidence="3">JCM 12149</strain>
    </source>
</reference>
<evidence type="ECO:0000313" key="2">
    <source>
        <dbReference type="EMBL" id="GAA0431812.1"/>
    </source>
</evidence>
<accession>A0ABP3IXG9</accession>
<dbReference type="EMBL" id="BAAADM010000009">
    <property type="protein sequence ID" value="GAA0431812.1"/>
    <property type="molecule type" value="Genomic_DNA"/>
</dbReference>
<dbReference type="Proteomes" id="UP001501459">
    <property type="component" value="Unassembled WGS sequence"/>
</dbReference>
<comment type="caution">
    <text evidence="2">The sequence shown here is derived from an EMBL/GenBank/DDBJ whole genome shotgun (WGS) entry which is preliminary data.</text>
</comment>
<name>A0ABP3IXG9_9BACI</name>
<keyword evidence="3" id="KW-1185">Reference proteome</keyword>